<protein>
    <recommendedName>
        <fullName evidence="1">HTH luxR-type domain-containing protein</fullName>
    </recommendedName>
</protein>
<evidence type="ECO:0000313" key="3">
    <source>
        <dbReference type="Proteomes" id="UP000251075"/>
    </source>
</evidence>
<dbReference type="InterPro" id="IPR016032">
    <property type="entry name" value="Sig_transdc_resp-reg_C-effctor"/>
</dbReference>
<dbReference type="InterPro" id="IPR000792">
    <property type="entry name" value="Tscrpt_reg_LuxR_C"/>
</dbReference>
<organism evidence="2 3">
    <name type="scientific">Paramagnetospirillum kuznetsovii</name>
    <dbReference type="NCBI Taxonomy" id="2053833"/>
    <lineage>
        <taxon>Bacteria</taxon>
        <taxon>Pseudomonadati</taxon>
        <taxon>Pseudomonadota</taxon>
        <taxon>Alphaproteobacteria</taxon>
        <taxon>Rhodospirillales</taxon>
        <taxon>Magnetospirillaceae</taxon>
        <taxon>Paramagnetospirillum</taxon>
    </lineage>
</organism>
<dbReference type="Gene3D" id="1.10.10.10">
    <property type="entry name" value="Winged helix-like DNA-binding domain superfamily/Winged helix DNA-binding domain"/>
    <property type="match status" value="1"/>
</dbReference>
<dbReference type="InterPro" id="IPR036388">
    <property type="entry name" value="WH-like_DNA-bd_sf"/>
</dbReference>
<dbReference type="GO" id="GO:0003677">
    <property type="term" value="F:DNA binding"/>
    <property type="evidence" value="ECO:0007669"/>
    <property type="project" value="InterPro"/>
</dbReference>
<proteinExistence type="predicted"/>
<comment type="caution">
    <text evidence="2">The sequence shown here is derived from an EMBL/GenBank/DDBJ whole genome shotgun (WGS) entry which is preliminary data.</text>
</comment>
<dbReference type="OrthoDB" id="7321545at2"/>
<dbReference type="SMART" id="SM00421">
    <property type="entry name" value="HTH_LUXR"/>
    <property type="match status" value="1"/>
</dbReference>
<reference evidence="2 3" key="1">
    <citation type="submission" date="2017-11" db="EMBL/GenBank/DDBJ databases">
        <title>Draft genome sequence of magnetotactic bacterium Magnetospirillum kuznetsovii LBB-42.</title>
        <authorList>
            <person name="Grouzdev D.S."/>
            <person name="Rysina M.S."/>
            <person name="Baslerov R.V."/>
            <person name="Koziaeva V."/>
        </authorList>
    </citation>
    <scope>NUCLEOTIDE SEQUENCE [LARGE SCALE GENOMIC DNA]</scope>
    <source>
        <strain evidence="2 3">LBB-42</strain>
    </source>
</reference>
<dbReference type="AlphaFoldDB" id="A0A364NSN9"/>
<keyword evidence="3" id="KW-1185">Reference proteome</keyword>
<dbReference type="RefSeq" id="WP_112147394.1">
    <property type="nucleotide sequence ID" value="NZ_PGTO01000037.1"/>
</dbReference>
<evidence type="ECO:0000313" key="2">
    <source>
        <dbReference type="EMBL" id="RAU20101.1"/>
    </source>
</evidence>
<dbReference type="SUPFAM" id="SSF46894">
    <property type="entry name" value="C-terminal effector domain of the bipartite response regulators"/>
    <property type="match status" value="1"/>
</dbReference>
<dbReference type="GO" id="GO:0006355">
    <property type="term" value="P:regulation of DNA-templated transcription"/>
    <property type="evidence" value="ECO:0007669"/>
    <property type="project" value="InterPro"/>
</dbReference>
<dbReference type="Pfam" id="PF00196">
    <property type="entry name" value="GerE"/>
    <property type="match status" value="1"/>
</dbReference>
<dbReference type="Proteomes" id="UP000251075">
    <property type="component" value="Unassembled WGS sequence"/>
</dbReference>
<feature type="domain" description="HTH luxR-type" evidence="1">
    <location>
        <begin position="118"/>
        <end position="176"/>
    </location>
</feature>
<name>A0A364NSN9_9PROT</name>
<evidence type="ECO:0000259" key="1">
    <source>
        <dbReference type="SMART" id="SM00421"/>
    </source>
</evidence>
<sequence>MDAQFSIVDLIPTAALILRADGSIRHTNSAATAMLSECIHGHGECLAGKCVIDALVKASANRAVTRSRQLNYVLDLLDDPPLKAIFHDIEEGGENLILALLFKEGPTVPISEDLLCKLYGLTAAESRLAAYLVGNQGAPKDIALALDVSVNTVRTHMKRIFAKVGVPSQVELVRRILSGPALYAHGVSTPPMQKVMMPCERAPKD</sequence>
<accession>A0A364NSN9</accession>
<gene>
    <name evidence="2" type="ORF">CU669_20190</name>
</gene>
<dbReference type="EMBL" id="PGTO01000037">
    <property type="protein sequence ID" value="RAU20101.1"/>
    <property type="molecule type" value="Genomic_DNA"/>
</dbReference>